<proteinExistence type="predicted"/>
<feature type="non-terminal residue" evidence="1">
    <location>
        <position position="1"/>
    </location>
</feature>
<organism evidence="1 2">
    <name type="scientific">Haematococcus lacustris</name>
    <name type="common">Green alga</name>
    <name type="synonym">Haematococcus pluvialis</name>
    <dbReference type="NCBI Taxonomy" id="44745"/>
    <lineage>
        <taxon>Eukaryota</taxon>
        <taxon>Viridiplantae</taxon>
        <taxon>Chlorophyta</taxon>
        <taxon>core chlorophytes</taxon>
        <taxon>Chlorophyceae</taxon>
        <taxon>CS clade</taxon>
        <taxon>Chlamydomonadales</taxon>
        <taxon>Haematococcaceae</taxon>
        <taxon>Haematococcus</taxon>
    </lineage>
</organism>
<name>A0A699ZUY5_HAELA</name>
<gene>
    <name evidence="1" type="ORF">HaLaN_20025</name>
</gene>
<reference evidence="1 2" key="1">
    <citation type="submission" date="2020-02" db="EMBL/GenBank/DDBJ databases">
        <title>Draft genome sequence of Haematococcus lacustris strain NIES-144.</title>
        <authorList>
            <person name="Morimoto D."/>
            <person name="Nakagawa S."/>
            <person name="Yoshida T."/>
            <person name="Sawayama S."/>
        </authorList>
    </citation>
    <scope>NUCLEOTIDE SEQUENCE [LARGE SCALE GENOMIC DNA]</scope>
    <source>
        <strain evidence="1 2">NIES-144</strain>
    </source>
</reference>
<accession>A0A699ZUY5</accession>
<evidence type="ECO:0000313" key="2">
    <source>
        <dbReference type="Proteomes" id="UP000485058"/>
    </source>
</evidence>
<sequence length="128" mass="14187">MHNPELWYGHSALCASRDNATVAEWLVSGAKSSRQPCLGLLLREARRHGRALAQFAHHVHIIVLLFTLVTWHGRALAQQQLGEGGGGVPGSQWKTGTFVESGRLSGRTLFLHVLDYELYLSLEAQLNF</sequence>
<keyword evidence="2" id="KW-1185">Reference proteome</keyword>
<dbReference type="EMBL" id="BLLF01002063">
    <property type="protein sequence ID" value="GFH22546.1"/>
    <property type="molecule type" value="Genomic_DNA"/>
</dbReference>
<comment type="caution">
    <text evidence="1">The sequence shown here is derived from an EMBL/GenBank/DDBJ whole genome shotgun (WGS) entry which is preliminary data.</text>
</comment>
<dbReference type="AlphaFoldDB" id="A0A699ZUY5"/>
<evidence type="ECO:0000313" key="1">
    <source>
        <dbReference type="EMBL" id="GFH22546.1"/>
    </source>
</evidence>
<dbReference type="Proteomes" id="UP000485058">
    <property type="component" value="Unassembled WGS sequence"/>
</dbReference>
<protein>
    <submittedName>
        <fullName evidence="1">Uncharacterized protein</fullName>
    </submittedName>
</protein>